<dbReference type="InterPro" id="IPR014403">
    <property type="entry name" value="APS1/VSP"/>
</dbReference>
<protein>
    <recommendedName>
        <fullName evidence="7">Acid phosphatase</fullName>
    </recommendedName>
</protein>
<reference evidence="5 6" key="1">
    <citation type="submission" date="2021-09" db="EMBL/GenBank/DDBJ databases">
        <title>Genomic insights and catalytic innovation underlie evolution of tropane alkaloids biosynthesis.</title>
        <authorList>
            <person name="Wang Y.-J."/>
            <person name="Tian T."/>
            <person name="Huang J.-P."/>
            <person name="Huang S.-X."/>
        </authorList>
    </citation>
    <scope>NUCLEOTIDE SEQUENCE [LARGE SCALE GENOMIC DNA]</scope>
    <source>
        <strain evidence="5">KIB-2018</strain>
        <tissue evidence="5">Leaf</tissue>
    </source>
</reference>
<dbReference type="Pfam" id="PF03767">
    <property type="entry name" value="Acid_phosphat_B"/>
    <property type="match status" value="1"/>
</dbReference>
<evidence type="ECO:0008006" key="7">
    <source>
        <dbReference type="Google" id="ProtNLM"/>
    </source>
</evidence>
<comment type="function">
    <text evidence="3">May function as somatic storage protein during early seedling development.</text>
</comment>
<evidence type="ECO:0000256" key="4">
    <source>
        <dbReference type="SAM" id="SignalP"/>
    </source>
</evidence>
<evidence type="ECO:0000256" key="3">
    <source>
        <dbReference type="PIRNR" id="PIRNR002674"/>
    </source>
</evidence>
<keyword evidence="6" id="KW-1185">Reference proteome</keyword>
<proteinExistence type="inferred from homology"/>
<evidence type="ECO:0000256" key="2">
    <source>
        <dbReference type="ARBA" id="ARBA00023180"/>
    </source>
</evidence>
<dbReference type="InterPro" id="IPR036412">
    <property type="entry name" value="HAD-like_sf"/>
</dbReference>
<dbReference type="SUPFAM" id="SSF56784">
    <property type="entry name" value="HAD-like"/>
    <property type="match status" value="1"/>
</dbReference>
<keyword evidence="3" id="KW-0758">Storage protein</keyword>
<name>A0AAV8TIJ4_9ROSI</name>
<dbReference type="CDD" id="cd07535">
    <property type="entry name" value="HAD_VSP"/>
    <property type="match status" value="1"/>
</dbReference>
<gene>
    <name evidence="5" type="ORF">K2173_005332</name>
</gene>
<feature type="chain" id="PRO_5043485332" description="Acid phosphatase" evidence="4">
    <location>
        <begin position="23"/>
        <end position="235"/>
    </location>
</feature>
<comment type="caution">
    <text evidence="5">The sequence shown here is derived from an EMBL/GenBank/DDBJ whole genome shotgun (WGS) entry which is preliminary data.</text>
</comment>
<dbReference type="GO" id="GO:0045735">
    <property type="term" value="F:nutrient reservoir activity"/>
    <property type="evidence" value="ECO:0007669"/>
    <property type="project" value="UniProtKB-UniRule"/>
</dbReference>
<dbReference type="PIRSF" id="PIRSF002674">
    <property type="entry name" value="VSP"/>
    <property type="match status" value="1"/>
</dbReference>
<evidence type="ECO:0000313" key="6">
    <source>
        <dbReference type="Proteomes" id="UP001159364"/>
    </source>
</evidence>
<dbReference type="Gene3D" id="3.40.50.1000">
    <property type="entry name" value="HAD superfamily/HAD-like"/>
    <property type="match status" value="1"/>
</dbReference>
<dbReference type="AlphaFoldDB" id="A0AAV8TIJ4"/>
<feature type="signal peptide" evidence="4">
    <location>
        <begin position="1"/>
        <end position="22"/>
    </location>
</feature>
<comment type="similarity">
    <text evidence="3">Belongs to the APS1/VSP family.</text>
</comment>
<dbReference type="PANTHER" id="PTHR31284">
    <property type="entry name" value="ACID PHOSPHATASE-LIKE PROTEIN"/>
    <property type="match status" value="1"/>
</dbReference>
<dbReference type="InterPro" id="IPR023214">
    <property type="entry name" value="HAD_sf"/>
</dbReference>
<dbReference type="InterPro" id="IPR005519">
    <property type="entry name" value="Acid_phosphat_B-like"/>
</dbReference>
<evidence type="ECO:0000313" key="5">
    <source>
        <dbReference type="EMBL" id="KAJ8766721.1"/>
    </source>
</evidence>
<keyword evidence="1 4" id="KW-0732">Signal</keyword>
<accession>A0AAV8TIJ4</accession>
<organism evidence="5 6">
    <name type="scientific">Erythroxylum novogranatense</name>
    <dbReference type="NCBI Taxonomy" id="1862640"/>
    <lineage>
        <taxon>Eukaryota</taxon>
        <taxon>Viridiplantae</taxon>
        <taxon>Streptophyta</taxon>
        <taxon>Embryophyta</taxon>
        <taxon>Tracheophyta</taxon>
        <taxon>Spermatophyta</taxon>
        <taxon>Magnoliopsida</taxon>
        <taxon>eudicotyledons</taxon>
        <taxon>Gunneridae</taxon>
        <taxon>Pentapetalae</taxon>
        <taxon>rosids</taxon>
        <taxon>fabids</taxon>
        <taxon>Malpighiales</taxon>
        <taxon>Erythroxylaceae</taxon>
        <taxon>Erythroxylum</taxon>
    </lineage>
</organism>
<evidence type="ECO:0000256" key="1">
    <source>
        <dbReference type="ARBA" id="ARBA00022729"/>
    </source>
</evidence>
<dbReference type="PANTHER" id="PTHR31284:SF10">
    <property type="entry name" value="ACID PHOSPHATASE-LIKE PROTEIN"/>
    <property type="match status" value="1"/>
</dbReference>
<sequence>MAASKALFSLSFLLCSLPAIISQSFIRIPSDRSVVDNDIYCESWRLSVETNNSGKWSLVPSSCASYVEKYMNGDKFLSDSEVAFDNMLAYAATVEVGSDGKDAWIFDVDETLISNLPYYKLYGEATLLPVSLRFYKKLQQLGFTIILLTGRTESQRTVTVQNLLKTGYSHWSRLILRNTTEKNDTALVFKSRRRAELAKEGYKLHGCSGDQWSDLVGYPMAKRIFKVPNPLYYLS</sequence>
<dbReference type="EMBL" id="JAIWQS010000004">
    <property type="protein sequence ID" value="KAJ8766721.1"/>
    <property type="molecule type" value="Genomic_DNA"/>
</dbReference>
<dbReference type="Proteomes" id="UP001159364">
    <property type="component" value="Linkage Group LG04"/>
</dbReference>
<keyword evidence="2" id="KW-0325">Glycoprotein</keyword>